<feature type="region of interest" description="Disordered" evidence="4">
    <location>
        <begin position="579"/>
        <end position="611"/>
    </location>
</feature>
<feature type="compositionally biased region" description="Polar residues" evidence="4">
    <location>
        <begin position="204"/>
        <end position="218"/>
    </location>
</feature>
<dbReference type="SMART" id="SM00490">
    <property type="entry name" value="HELICc"/>
    <property type="match status" value="1"/>
</dbReference>
<evidence type="ECO:0000256" key="1">
    <source>
        <dbReference type="ARBA" id="ARBA00022741"/>
    </source>
</evidence>
<accession>A0ABR0JUS9</accession>
<evidence type="ECO:0000256" key="3">
    <source>
        <dbReference type="ARBA" id="ARBA00022840"/>
    </source>
</evidence>
<evidence type="ECO:0000259" key="6">
    <source>
        <dbReference type="PROSITE" id="PS51194"/>
    </source>
</evidence>
<keyword evidence="8" id="KW-1185">Reference proteome</keyword>
<evidence type="ECO:0000313" key="7">
    <source>
        <dbReference type="EMBL" id="KAK5073415.1"/>
    </source>
</evidence>
<keyword evidence="3" id="KW-0067">ATP-binding</keyword>
<keyword evidence="1" id="KW-0547">Nucleotide-binding</keyword>
<feature type="compositionally biased region" description="Basic and acidic residues" evidence="4">
    <location>
        <begin position="1315"/>
        <end position="1328"/>
    </location>
</feature>
<feature type="compositionally biased region" description="Basic and acidic residues" evidence="4">
    <location>
        <begin position="1183"/>
        <end position="1193"/>
    </location>
</feature>
<protein>
    <submittedName>
        <fullName evidence="7">DNA-dependent ATPase fun30</fullName>
        <ecNumber evidence="7">3.6.4.12</ecNumber>
    </submittedName>
</protein>
<dbReference type="EMBL" id="JAVRRG010000295">
    <property type="protein sequence ID" value="KAK5073415.1"/>
    <property type="molecule type" value="Genomic_DNA"/>
</dbReference>
<dbReference type="EC" id="3.6.4.12" evidence="7"/>
<dbReference type="InterPro" id="IPR000330">
    <property type="entry name" value="SNF2_N"/>
</dbReference>
<dbReference type="PROSITE" id="PS51192">
    <property type="entry name" value="HELICASE_ATP_BIND_1"/>
    <property type="match status" value="1"/>
</dbReference>
<proteinExistence type="predicted"/>
<feature type="domain" description="Helicase ATP-binding" evidence="5">
    <location>
        <begin position="643"/>
        <end position="810"/>
    </location>
</feature>
<gene>
    <name evidence="7" type="primary">FUN30</name>
    <name evidence="7" type="ORF">LTR24_010270</name>
</gene>
<evidence type="ECO:0000256" key="4">
    <source>
        <dbReference type="SAM" id="MobiDB-lite"/>
    </source>
</evidence>
<reference evidence="7 8" key="1">
    <citation type="submission" date="2023-08" db="EMBL/GenBank/DDBJ databases">
        <title>Black Yeasts Isolated from many extreme environments.</title>
        <authorList>
            <person name="Coleine C."/>
            <person name="Stajich J.E."/>
            <person name="Selbmann L."/>
        </authorList>
    </citation>
    <scope>NUCLEOTIDE SEQUENCE [LARGE SCALE GENOMIC DNA]</scope>
    <source>
        <strain evidence="7 8">CCFEE 5885</strain>
    </source>
</reference>
<dbReference type="PROSITE" id="PS51194">
    <property type="entry name" value="HELICASE_CTER"/>
    <property type="match status" value="1"/>
</dbReference>
<dbReference type="InterPro" id="IPR038718">
    <property type="entry name" value="SNF2-like_sf"/>
</dbReference>
<dbReference type="Gene3D" id="3.40.50.300">
    <property type="entry name" value="P-loop containing nucleotide triphosphate hydrolases"/>
    <property type="match status" value="1"/>
</dbReference>
<comment type="caution">
    <text evidence="7">The sequence shown here is derived from an EMBL/GenBank/DDBJ whole genome shotgun (WGS) entry which is preliminary data.</text>
</comment>
<organism evidence="7 8">
    <name type="scientific">Lithohypha guttulata</name>
    <dbReference type="NCBI Taxonomy" id="1690604"/>
    <lineage>
        <taxon>Eukaryota</taxon>
        <taxon>Fungi</taxon>
        <taxon>Dikarya</taxon>
        <taxon>Ascomycota</taxon>
        <taxon>Pezizomycotina</taxon>
        <taxon>Eurotiomycetes</taxon>
        <taxon>Chaetothyriomycetidae</taxon>
        <taxon>Chaetothyriales</taxon>
        <taxon>Trichomeriaceae</taxon>
        <taxon>Lithohypha</taxon>
    </lineage>
</organism>
<feature type="region of interest" description="Disordered" evidence="4">
    <location>
        <begin position="387"/>
        <end position="437"/>
    </location>
</feature>
<feature type="region of interest" description="Disordered" evidence="4">
    <location>
        <begin position="1"/>
        <end position="236"/>
    </location>
</feature>
<feature type="compositionally biased region" description="Basic residues" evidence="4">
    <location>
        <begin position="420"/>
        <end position="429"/>
    </location>
</feature>
<dbReference type="Pfam" id="PF00271">
    <property type="entry name" value="Helicase_C"/>
    <property type="match status" value="1"/>
</dbReference>
<name>A0ABR0JUS9_9EURO</name>
<dbReference type="InterPro" id="IPR014001">
    <property type="entry name" value="Helicase_ATP-bd"/>
</dbReference>
<feature type="region of interest" description="Disordered" evidence="4">
    <location>
        <begin position="1213"/>
        <end position="1357"/>
    </location>
</feature>
<sequence>MTPSPALSAQSEDELFNIPGKRPTGYQTQDTIPVQRIVDSPEHDTLAALPPLPQSQYSQAQSHGGHGGHGGHGRTTSNEYSQYVTQPTQIINRSPGGASVTDISSPPQRPVVQVTASSPMTVPKPKPVGTNGVLGKAMGITAPLGTQLGSQFRRPTGPQPHSPSQQQSPPPRRAAGSSQPFHATDLSDSDKEEQEKNRIKRKQFTTSGSRPPVSNSFSGLLGEFGYEPSNPQGVKRSSDTLANSYGTMHKRPRQMAPSRAMPIKQWQPPPQVPSFDVNDIVDPNMRNKVKRLLAVNTTNTAKEAHDALIESGGNFDKAMDYLLLLSSRKEKQQQGRNPIVLPSSDDELMMTPAKMAPKGMAVSSSVHALPQASQQVRRAPVKSIAQKYGSTQHQPVNIAPAPPRRLDAFDTPPPQEPKKRTLMRGRKNRSPSPATKMANAKGAIVLEDSDAEVDSGVQSGREDSSFDGRVLSFFNSCTALELSDMSGIPKDQAEHFVSSRPYRSIQKIFDVQNPHNKNKSKKANSSFGERTWDKVYEMMKSYEAVDWIVKKCENLSKPLASKMSNWGVDAHGKGKNDAGLDLVNLPSGTSQDSTGKDSGIGTPISDDGKPINVSKKGFIPQPVSLAQGAQMKDYQVVGLNWLNLLFKQGLSGILADDMGLGKTLQTIAFIAHLKEIGESGPHLIVVPSATLENWLKEFQRFAPGLDVQPYYGSIPEREQMRADYEAQRDTLNVLVTTYAIAKAKEDAPWLKRFGFVCTVYDEAHQLKNPTSEVATKLIRIKSSFRLLLTGTPLQNNLNELMGLLKFLMPDLFWEVEEDLAAIFKQSISVTTESASDSRQMLLSKQRIDRARSMLTPFILRRKKWQVLKDLPKKTRHVEMCEKTPEQTEIYNQQLAKAWAIRERKAKGERIPADESANVLIRLRQAAIHPLLFRYFYTDKTLRRIAKTCPRIEQFRESNPEFIMTELVAYADFETHELCSKHTLLHPYLLPADNWECSGKVSRMLELLAKFKAEGHRTLIFSQFVMVLDILRIILNNHEIRHLRLDGSTRVDERQDLIDQFNDPDSQYQVFMLSTKAGGAGINLTGASRVIVFDSGFNPQDDVQAENRCHRIGQTKDVEIYRLVSTDSVEEQIYEMGKVKLQLDKEVSGADGADTAAEPVASGIATPAELEDDIGPKKGRPKTKKDAGAIDGLSKREQEGAALIEDMLFKKLEEDGKPAVSASSSSQKSNGGGSATGAGAAAKSKLKTNTNTIKKEKDVVSFDGSADSPLTELSSSESEIDTKPFRNSKLDVTKERSPSPAGAGRARRKAAAKASENLKDPFDEPERTSPRKRGLKKEDKNGQATISRSGRLVRGSKR</sequence>
<feature type="compositionally biased region" description="Low complexity" evidence="4">
    <location>
        <begin position="1218"/>
        <end position="1228"/>
    </location>
</feature>
<evidence type="ECO:0000313" key="8">
    <source>
        <dbReference type="Proteomes" id="UP001345013"/>
    </source>
</evidence>
<dbReference type="SMART" id="SM00487">
    <property type="entry name" value="DEXDc"/>
    <property type="match status" value="1"/>
</dbReference>
<evidence type="ECO:0000256" key="2">
    <source>
        <dbReference type="ARBA" id="ARBA00022801"/>
    </source>
</evidence>
<feature type="compositionally biased region" description="Polar residues" evidence="4">
    <location>
        <begin position="1"/>
        <end position="10"/>
    </location>
</feature>
<dbReference type="GO" id="GO:0016787">
    <property type="term" value="F:hydrolase activity"/>
    <property type="evidence" value="ECO:0007669"/>
    <property type="project" value="UniProtKB-KW"/>
</dbReference>
<dbReference type="InterPro" id="IPR027417">
    <property type="entry name" value="P-loop_NTPase"/>
</dbReference>
<dbReference type="InterPro" id="IPR049730">
    <property type="entry name" value="SNF2/RAD54-like_C"/>
</dbReference>
<feature type="domain" description="Helicase C-terminal" evidence="6">
    <location>
        <begin position="1002"/>
        <end position="1160"/>
    </location>
</feature>
<dbReference type="SUPFAM" id="SSF52540">
    <property type="entry name" value="P-loop containing nucleoside triphosphate hydrolases"/>
    <property type="match status" value="2"/>
</dbReference>
<feature type="compositionally biased region" description="Basic and acidic residues" evidence="4">
    <location>
        <begin position="1279"/>
        <end position="1296"/>
    </location>
</feature>
<dbReference type="Gene3D" id="3.40.50.10810">
    <property type="entry name" value="Tandem AAA-ATPase domain"/>
    <property type="match status" value="1"/>
</dbReference>
<dbReference type="GO" id="GO:0003678">
    <property type="term" value="F:DNA helicase activity"/>
    <property type="evidence" value="ECO:0007669"/>
    <property type="project" value="UniProtKB-EC"/>
</dbReference>
<keyword evidence="2 7" id="KW-0378">Hydrolase</keyword>
<dbReference type="CDD" id="cd18793">
    <property type="entry name" value="SF2_C_SNF"/>
    <property type="match status" value="1"/>
</dbReference>
<feature type="region of interest" description="Disordered" evidence="4">
    <location>
        <begin position="1151"/>
        <end position="1193"/>
    </location>
</feature>
<dbReference type="Proteomes" id="UP001345013">
    <property type="component" value="Unassembled WGS sequence"/>
</dbReference>
<feature type="compositionally biased region" description="Polar residues" evidence="4">
    <location>
        <begin position="74"/>
        <end position="92"/>
    </location>
</feature>
<evidence type="ECO:0000259" key="5">
    <source>
        <dbReference type="PROSITE" id="PS51192"/>
    </source>
</evidence>
<dbReference type="InterPro" id="IPR001650">
    <property type="entry name" value="Helicase_C-like"/>
</dbReference>
<dbReference type="Pfam" id="PF00176">
    <property type="entry name" value="SNF2-rel_dom"/>
    <property type="match status" value="1"/>
</dbReference>
<dbReference type="PANTHER" id="PTHR10799">
    <property type="entry name" value="SNF2/RAD54 HELICASE FAMILY"/>
    <property type="match status" value="1"/>
</dbReference>